<gene>
    <name evidence="11" type="primary">aph(3'')</name>
    <name evidence="11" type="ORF">EJ571_02760</name>
</gene>
<dbReference type="InterPro" id="IPR002575">
    <property type="entry name" value="Aminoglycoside_PTrfase"/>
</dbReference>
<dbReference type="PANTHER" id="PTHR21310:SF41">
    <property type="entry name" value="3'-PHOSPHOTRANSFERASE, PUTATIVE-RELATED"/>
    <property type="match status" value="1"/>
</dbReference>
<dbReference type="Gene3D" id="3.30.200.20">
    <property type="entry name" value="Phosphorylase Kinase, domain 1"/>
    <property type="match status" value="1"/>
</dbReference>
<reference evidence="11 12" key="1">
    <citation type="journal article" date="2019" name="Sci. Rep.">
        <title>Extended insight into the Mycobacterium chelonae-abscessus complex through whole genome sequencing of Mycobacterium salmoniphilum outbreak and Mycobacterium salmoniphilum-like strains.</title>
        <authorList>
            <person name="Behra P.R.K."/>
            <person name="Das S."/>
            <person name="Pettersson B.M.F."/>
            <person name="Shirreff L."/>
            <person name="DuCote T."/>
            <person name="Jacobsson K.G."/>
            <person name="Ennis D.G."/>
            <person name="Kirsebom L.A."/>
        </authorList>
    </citation>
    <scope>NUCLEOTIDE SEQUENCE [LARGE SCALE GENOMIC DNA]</scope>
    <source>
        <strain evidence="11 12">DSM 45524</strain>
    </source>
</reference>
<dbReference type="CDD" id="cd05150">
    <property type="entry name" value="APH"/>
    <property type="match status" value="1"/>
</dbReference>
<keyword evidence="9" id="KW-0460">Magnesium</keyword>
<keyword evidence="4 7" id="KW-0418">Kinase</keyword>
<dbReference type="GO" id="GO:0016773">
    <property type="term" value="F:phosphotransferase activity, alcohol group as acceptor"/>
    <property type="evidence" value="ECO:0007669"/>
    <property type="project" value="InterPro"/>
</dbReference>
<evidence type="ECO:0000259" key="10">
    <source>
        <dbReference type="Pfam" id="PF01636"/>
    </source>
</evidence>
<comment type="similarity">
    <text evidence="1 7">Belongs to the aminoglycoside phosphotransferase family.</text>
</comment>
<evidence type="ECO:0000313" key="12">
    <source>
        <dbReference type="Proteomes" id="UP000295627"/>
    </source>
</evidence>
<keyword evidence="3 7" id="KW-0547">Nucleotide-binding</keyword>
<dbReference type="EMBL" id="RXLR01000007">
    <property type="protein sequence ID" value="TDH24828.1"/>
    <property type="molecule type" value="Genomic_DNA"/>
</dbReference>
<dbReference type="Proteomes" id="UP000295627">
    <property type="component" value="Unassembled WGS sequence"/>
</dbReference>
<evidence type="ECO:0000256" key="6">
    <source>
        <dbReference type="ARBA" id="ARBA00023251"/>
    </source>
</evidence>
<protein>
    <submittedName>
        <fullName evidence="11">APH(3'') family aminoglycoside O-phosphotransferase</fullName>
    </submittedName>
</protein>
<dbReference type="Pfam" id="PF01636">
    <property type="entry name" value="APH"/>
    <property type="match status" value="1"/>
</dbReference>
<evidence type="ECO:0000256" key="5">
    <source>
        <dbReference type="ARBA" id="ARBA00022840"/>
    </source>
</evidence>
<dbReference type="Gene3D" id="3.90.1200.10">
    <property type="match status" value="1"/>
</dbReference>
<keyword evidence="6 7" id="KW-0046">Antibiotic resistance</keyword>
<evidence type="ECO:0000256" key="3">
    <source>
        <dbReference type="ARBA" id="ARBA00022741"/>
    </source>
</evidence>
<evidence type="ECO:0000256" key="2">
    <source>
        <dbReference type="ARBA" id="ARBA00022679"/>
    </source>
</evidence>
<comment type="caution">
    <text evidence="11">The sequence shown here is derived from an EMBL/GenBank/DDBJ whole genome shotgun (WGS) entry which is preliminary data.</text>
</comment>
<dbReference type="NCBIfam" id="NF032896">
    <property type="entry name" value="APH_3pp"/>
    <property type="match status" value="1"/>
</dbReference>
<keyword evidence="2 7" id="KW-0808">Transferase</keyword>
<dbReference type="InterPro" id="IPR011009">
    <property type="entry name" value="Kinase-like_dom_sf"/>
</dbReference>
<dbReference type="PANTHER" id="PTHR21310">
    <property type="entry name" value="AMINOGLYCOSIDE PHOSPHOTRANSFERASE-RELATED-RELATED"/>
    <property type="match status" value="1"/>
</dbReference>
<dbReference type="AlphaFoldDB" id="A0A4R5PGH1"/>
<dbReference type="GO" id="GO:0046872">
    <property type="term" value="F:metal ion binding"/>
    <property type="evidence" value="ECO:0007669"/>
    <property type="project" value="UniProtKB-KW"/>
</dbReference>
<dbReference type="GO" id="GO:0005524">
    <property type="term" value="F:ATP binding"/>
    <property type="evidence" value="ECO:0007669"/>
    <property type="project" value="UniProtKB-KW"/>
</dbReference>
<feature type="active site" description="Proton acceptor" evidence="8">
    <location>
        <position position="176"/>
    </location>
</feature>
<keyword evidence="5 7" id="KW-0067">ATP-binding</keyword>
<dbReference type="SUPFAM" id="SSF56112">
    <property type="entry name" value="Protein kinase-like (PK-like)"/>
    <property type="match status" value="1"/>
</dbReference>
<organism evidence="11 12">
    <name type="scientific">Mycobacteroides franklinii</name>
    <dbReference type="NCBI Taxonomy" id="948102"/>
    <lineage>
        <taxon>Bacteria</taxon>
        <taxon>Bacillati</taxon>
        <taxon>Actinomycetota</taxon>
        <taxon>Actinomycetes</taxon>
        <taxon>Mycobacteriales</taxon>
        <taxon>Mycobacteriaceae</taxon>
        <taxon>Mycobacteroides</taxon>
    </lineage>
</organism>
<dbReference type="InterPro" id="IPR024165">
    <property type="entry name" value="Kan/Strep_kinase"/>
</dbReference>
<feature type="binding site" evidence="9">
    <location>
        <position position="181"/>
    </location>
    <ligand>
        <name>Mg(2+)</name>
        <dbReference type="ChEBI" id="CHEBI:18420"/>
    </ligand>
</feature>
<feature type="domain" description="Aminoglycoside phosphotransferase" evidence="10">
    <location>
        <begin position="39"/>
        <end position="249"/>
    </location>
</feature>
<evidence type="ECO:0000256" key="4">
    <source>
        <dbReference type="ARBA" id="ARBA00022777"/>
    </source>
</evidence>
<dbReference type="PIRSF" id="PIRSF000706">
    <property type="entry name" value="Kanamycin_kin"/>
    <property type="match status" value="1"/>
</dbReference>
<feature type="binding site" evidence="9">
    <location>
        <position position="196"/>
    </location>
    <ligand>
        <name>Mg(2+)</name>
        <dbReference type="ChEBI" id="CHEBI:18420"/>
    </ligand>
</feature>
<dbReference type="GO" id="GO:0046677">
    <property type="term" value="P:response to antibiotic"/>
    <property type="evidence" value="ECO:0007669"/>
    <property type="project" value="UniProtKB-KW"/>
</dbReference>
<dbReference type="RefSeq" id="WP_078336369.1">
    <property type="nucleotide sequence ID" value="NZ_MAFQ01000018.1"/>
</dbReference>
<evidence type="ECO:0000313" key="11">
    <source>
        <dbReference type="EMBL" id="TDH24828.1"/>
    </source>
</evidence>
<dbReference type="GO" id="GO:0016301">
    <property type="term" value="F:kinase activity"/>
    <property type="evidence" value="ECO:0007669"/>
    <property type="project" value="UniProtKB-KW"/>
</dbReference>
<evidence type="ECO:0000256" key="7">
    <source>
        <dbReference type="PIRNR" id="PIRNR000706"/>
    </source>
</evidence>
<accession>A0A4R5PGH1</accession>
<evidence type="ECO:0000256" key="9">
    <source>
        <dbReference type="PIRSR" id="PIRSR000706-2"/>
    </source>
</evidence>
<keyword evidence="9" id="KW-0479">Metal-binding</keyword>
<dbReference type="InterPro" id="IPR051678">
    <property type="entry name" value="AGP_Transferase"/>
</dbReference>
<name>A0A4R5PGH1_9MYCO</name>
<evidence type="ECO:0000256" key="1">
    <source>
        <dbReference type="ARBA" id="ARBA00006219"/>
    </source>
</evidence>
<sequence>MDGRLIDLSAWEPVTTGESGARVYRSPDHSRYAKTGGIDLAAERDRIEWLSSQQIPGPSGLEWSTAPGGPVLITSAVEGISADQLDADDLDRAWPAIADAVRRLHSLPTTCCPFSRDLAATVALARDVVARRAVNPDFLSDEDRGIPTQQLLSRVTAQLAERLAQEPGDLVVCHGDLCLPNIVISPEDFSVAGFIDLGRLGVADRHADLALLFANSRETWTEETRAISGQARFLDAYGTPADPERLAFYLRLDPLTWG</sequence>
<proteinExistence type="inferred from homology"/>
<evidence type="ECO:0000256" key="8">
    <source>
        <dbReference type="PIRSR" id="PIRSR000706-1"/>
    </source>
</evidence>